<dbReference type="Proteomes" id="UP001472677">
    <property type="component" value="Unassembled WGS sequence"/>
</dbReference>
<gene>
    <name evidence="1" type="ORF">V6N12_068511</name>
</gene>
<evidence type="ECO:0000313" key="1">
    <source>
        <dbReference type="EMBL" id="KAK8584265.1"/>
    </source>
</evidence>
<reference evidence="1 2" key="1">
    <citation type="journal article" date="2024" name="G3 (Bethesda)">
        <title>Genome assembly of Hibiscus sabdariffa L. provides insights into metabolisms of medicinal natural products.</title>
        <authorList>
            <person name="Kim T."/>
        </authorList>
    </citation>
    <scope>NUCLEOTIDE SEQUENCE [LARGE SCALE GENOMIC DNA]</scope>
    <source>
        <strain evidence="1">TK-2024</strain>
        <tissue evidence="1">Old leaves</tissue>
    </source>
</reference>
<comment type="caution">
    <text evidence="1">The sequence shown here is derived from an EMBL/GenBank/DDBJ whole genome shotgun (WGS) entry which is preliminary data.</text>
</comment>
<name>A0ABR2FQ94_9ROSI</name>
<evidence type="ECO:0000313" key="2">
    <source>
        <dbReference type="Proteomes" id="UP001472677"/>
    </source>
</evidence>
<protein>
    <submittedName>
        <fullName evidence="1">Uncharacterized protein</fullName>
    </submittedName>
</protein>
<keyword evidence="2" id="KW-1185">Reference proteome</keyword>
<sequence>MAQAIPTYSMSCFMLPEGILDEMAMAMKKYWWIEKSKKRGWPLVAWNIICQPKAFGVWSTSWKTNRRLLNNPNSLAFKILKANTSLPTPQLRPVSETLHHMRGKVS</sequence>
<dbReference type="EMBL" id="JBBPBM010000005">
    <property type="protein sequence ID" value="KAK8584265.1"/>
    <property type="molecule type" value="Genomic_DNA"/>
</dbReference>
<organism evidence="1 2">
    <name type="scientific">Hibiscus sabdariffa</name>
    <name type="common">roselle</name>
    <dbReference type="NCBI Taxonomy" id="183260"/>
    <lineage>
        <taxon>Eukaryota</taxon>
        <taxon>Viridiplantae</taxon>
        <taxon>Streptophyta</taxon>
        <taxon>Embryophyta</taxon>
        <taxon>Tracheophyta</taxon>
        <taxon>Spermatophyta</taxon>
        <taxon>Magnoliopsida</taxon>
        <taxon>eudicotyledons</taxon>
        <taxon>Gunneridae</taxon>
        <taxon>Pentapetalae</taxon>
        <taxon>rosids</taxon>
        <taxon>malvids</taxon>
        <taxon>Malvales</taxon>
        <taxon>Malvaceae</taxon>
        <taxon>Malvoideae</taxon>
        <taxon>Hibiscus</taxon>
    </lineage>
</organism>
<accession>A0ABR2FQ94</accession>
<proteinExistence type="predicted"/>